<evidence type="ECO:0000259" key="1">
    <source>
        <dbReference type="SMART" id="SM00245"/>
    </source>
</evidence>
<gene>
    <name evidence="2" type="ORF">SAMN04487910_2998</name>
</gene>
<evidence type="ECO:0000313" key="2">
    <source>
        <dbReference type="EMBL" id="SEL67456.1"/>
    </source>
</evidence>
<dbReference type="RefSeq" id="WP_091409986.1">
    <property type="nucleotide sequence ID" value="NZ_FOAB01000005.1"/>
</dbReference>
<dbReference type="Pfam" id="PF03572">
    <property type="entry name" value="Peptidase_S41"/>
    <property type="match status" value="1"/>
</dbReference>
<dbReference type="GO" id="GO:0008236">
    <property type="term" value="F:serine-type peptidase activity"/>
    <property type="evidence" value="ECO:0007669"/>
    <property type="project" value="InterPro"/>
</dbReference>
<dbReference type="InterPro" id="IPR029045">
    <property type="entry name" value="ClpP/crotonase-like_dom_sf"/>
</dbReference>
<dbReference type="PANTHER" id="PTHR11261:SF3">
    <property type="entry name" value="RETINOL-BINDING PROTEIN 3"/>
    <property type="match status" value="1"/>
</dbReference>
<dbReference type="Gene3D" id="3.90.226.10">
    <property type="entry name" value="2-enoyl-CoA Hydratase, Chain A, domain 1"/>
    <property type="match status" value="1"/>
</dbReference>
<sequence length="470" mass="53200">MILRTIKKELSFSISKKWYLYIMVFLIFSCQSDDDATILPVEDPMNGFWMSEEKGYILELTDDNNIFYNVNTIGCSIQDDDFIPEDYFGLQLELSNENELVASTDLSDSEIVFTRLSSQTPNCLPDQVSSTEDPKVNFDHFWNIFNDHYAFFDTRNVDWSQYEDLRDQVTADNFYDVLEELVVLLEDAHVSVYDEDNDIEINSGEPKLLERLNANLTGELIIESEDDYFNLVDQKVTTIVTEYLKGNFEIDDSENILWGLIDDTVGYIVIGTMEGYGTNFSNELSTLNTVLDTIMNDLRESGVSKLIIDIRFNDGGYDTAALDMVSRFMDQERISYFKKARLGDSFTENKSFSVGPKGDFQFTDDIIVLTSPYSVSAAELFALCVKDLPYVTIVGENTAGAFSTILTHILPNGAEVGLSNEVYSDAQGEVFEAVGIGPENQENRMPFLSTLDFQEEKDGGIERALELLNN</sequence>
<protein>
    <submittedName>
        <fullName evidence="2">Peptidase family S41</fullName>
    </submittedName>
</protein>
<accession>A0A1H7S5D6</accession>
<dbReference type="SUPFAM" id="SSF52096">
    <property type="entry name" value="ClpP/crotonase"/>
    <property type="match status" value="1"/>
</dbReference>
<dbReference type="OrthoDB" id="6397760at2"/>
<name>A0A1H7S5D6_AQUAM</name>
<evidence type="ECO:0000313" key="3">
    <source>
        <dbReference type="Proteomes" id="UP000198521"/>
    </source>
</evidence>
<dbReference type="InterPro" id="IPR005151">
    <property type="entry name" value="Tail-specific_protease"/>
</dbReference>
<feature type="domain" description="Tail specific protease" evidence="1">
    <location>
        <begin position="224"/>
        <end position="443"/>
    </location>
</feature>
<dbReference type="Gene3D" id="3.30.750.44">
    <property type="match status" value="1"/>
</dbReference>
<keyword evidence="3" id="KW-1185">Reference proteome</keyword>
<dbReference type="PROSITE" id="PS51257">
    <property type="entry name" value="PROKAR_LIPOPROTEIN"/>
    <property type="match status" value="1"/>
</dbReference>
<proteinExistence type="predicted"/>
<dbReference type="CDD" id="cd07563">
    <property type="entry name" value="Peptidase_S41_IRBP"/>
    <property type="match status" value="1"/>
</dbReference>
<dbReference type="Proteomes" id="UP000198521">
    <property type="component" value="Unassembled WGS sequence"/>
</dbReference>
<organism evidence="2 3">
    <name type="scientific">Aquimarina amphilecti</name>
    <dbReference type="NCBI Taxonomy" id="1038014"/>
    <lineage>
        <taxon>Bacteria</taxon>
        <taxon>Pseudomonadati</taxon>
        <taxon>Bacteroidota</taxon>
        <taxon>Flavobacteriia</taxon>
        <taxon>Flavobacteriales</taxon>
        <taxon>Flavobacteriaceae</taxon>
        <taxon>Aquimarina</taxon>
    </lineage>
</organism>
<dbReference type="AlphaFoldDB" id="A0A1H7S5D6"/>
<dbReference type="PANTHER" id="PTHR11261">
    <property type="entry name" value="INTERPHOTORECEPTOR RETINOID-BINDING PROTEIN"/>
    <property type="match status" value="1"/>
</dbReference>
<reference evidence="2 3" key="1">
    <citation type="submission" date="2016-10" db="EMBL/GenBank/DDBJ databases">
        <authorList>
            <person name="de Groot N.N."/>
        </authorList>
    </citation>
    <scope>NUCLEOTIDE SEQUENCE [LARGE SCALE GENOMIC DNA]</scope>
    <source>
        <strain evidence="2 3">DSM 25232</strain>
    </source>
</reference>
<dbReference type="EMBL" id="FOAB01000005">
    <property type="protein sequence ID" value="SEL67456.1"/>
    <property type="molecule type" value="Genomic_DNA"/>
</dbReference>
<dbReference type="GO" id="GO:0006508">
    <property type="term" value="P:proteolysis"/>
    <property type="evidence" value="ECO:0007669"/>
    <property type="project" value="InterPro"/>
</dbReference>
<dbReference type="SMART" id="SM00245">
    <property type="entry name" value="TSPc"/>
    <property type="match status" value="1"/>
</dbReference>
<dbReference type="STRING" id="1038014.SAMN04487910_2998"/>